<name>C0EA37_9FIRM</name>
<sequence length="44" mass="5225">MVYKLYYTILFPLGKGISKKIHAAVYLNFKKYLGEKLFKIELLE</sequence>
<organism evidence="1 2">
    <name type="scientific">[Clostridium] methylpentosum DSM 5476</name>
    <dbReference type="NCBI Taxonomy" id="537013"/>
    <lineage>
        <taxon>Bacteria</taxon>
        <taxon>Bacillati</taxon>
        <taxon>Bacillota</taxon>
        <taxon>Clostridia</taxon>
        <taxon>Eubacteriales</taxon>
        <taxon>Oscillospiraceae</taxon>
        <taxon>Oscillospiraceae incertae sedis</taxon>
    </lineage>
</organism>
<dbReference type="AlphaFoldDB" id="C0EA37"/>
<gene>
    <name evidence="1" type="ORF">CLOSTMETH_00691</name>
</gene>
<proteinExistence type="predicted"/>
<accession>C0EA37</accession>
<evidence type="ECO:0000313" key="1">
    <source>
        <dbReference type="EMBL" id="EEG31656.1"/>
    </source>
</evidence>
<keyword evidence="2" id="KW-1185">Reference proteome</keyword>
<reference evidence="1 2" key="1">
    <citation type="submission" date="2009-01" db="EMBL/GenBank/DDBJ databases">
        <authorList>
            <person name="Fulton L."/>
            <person name="Clifton S."/>
            <person name="Fulton B."/>
            <person name="Xu J."/>
            <person name="Minx P."/>
            <person name="Pepin K.H."/>
            <person name="Johnson M."/>
            <person name="Bhonagiri V."/>
            <person name="Nash W.E."/>
            <person name="Mardis E.R."/>
            <person name="Wilson R.K."/>
        </authorList>
    </citation>
    <scope>NUCLEOTIDE SEQUENCE [LARGE SCALE GENOMIC DNA]</scope>
    <source>
        <strain evidence="1 2">DSM 5476</strain>
    </source>
</reference>
<evidence type="ECO:0000313" key="2">
    <source>
        <dbReference type="Proteomes" id="UP000003340"/>
    </source>
</evidence>
<dbReference type="HOGENOM" id="CLU_3214487_0_0_9"/>
<dbReference type="STRING" id="537013.CLOSTMETH_00691"/>
<protein>
    <submittedName>
        <fullName evidence="1">Uncharacterized protein</fullName>
    </submittedName>
</protein>
<reference evidence="1 2" key="2">
    <citation type="submission" date="2009-02" db="EMBL/GenBank/DDBJ databases">
        <title>Draft genome sequence of Clostridium methylpentosum (DSM 5476).</title>
        <authorList>
            <person name="Sudarsanam P."/>
            <person name="Ley R."/>
            <person name="Guruge J."/>
            <person name="Turnbaugh P.J."/>
            <person name="Mahowald M."/>
            <person name="Liep D."/>
            <person name="Gordon J."/>
        </authorList>
    </citation>
    <scope>NUCLEOTIDE SEQUENCE [LARGE SCALE GENOMIC DNA]</scope>
    <source>
        <strain evidence="1 2">DSM 5476</strain>
    </source>
</reference>
<dbReference type="Proteomes" id="UP000003340">
    <property type="component" value="Unassembled WGS sequence"/>
</dbReference>
<dbReference type="EMBL" id="ACEC01000026">
    <property type="protein sequence ID" value="EEG31656.1"/>
    <property type="molecule type" value="Genomic_DNA"/>
</dbReference>
<comment type="caution">
    <text evidence="1">The sequence shown here is derived from an EMBL/GenBank/DDBJ whole genome shotgun (WGS) entry which is preliminary data.</text>
</comment>